<organism evidence="1 2">
    <name type="scientific">Callosobruchus maculatus</name>
    <name type="common">Southern cowpea weevil</name>
    <name type="synonym">Pulse bruchid</name>
    <dbReference type="NCBI Taxonomy" id="64391"/>
    <lineage>
        <taxon>Eukaryota</taxon>
        <taxon>Metazoa</taxon>
        <taxon>Ecdysozoa</taxon>
        <taxon>Arthropoda</taxon>
        <taxon>Hexapoda</taxon>
        <taxon>Insecta</taxon>
        <taxon>Pterygota</taxon>
        <taxon>Neoptera</taxon>
        <taxon>Endopterygota</taxon>
        <taxon>Coleoptera</taxon>
        <taxon>Polyphaga</taxon>
        <taxon>Cucujiformia</taxon>
        <taxon>Chrysomeloidea</taxon>
        <taxon>Chrysomelidae</taxon>
        <taxon>Bruchinae</taxon>
        <taxon>Bruchini</taxon>
        <taxon>Callosobruchus</taxon>
    </lineage>
</organism>
<name>A0A653CJW1_CALMS</name>
<sequence length="29" mass="3015">MCIAAFTGMHAERGARGAVKPARVNVRGS</sequence>
<evidence type="ECO:0000313" key="1">
    <source>
        <dbReference type="EMBL" id="VEN48202.1"/>
    </source>
</evidence>
<reference evidence="1 2" key="1">
    <citation type="submission" date="2019-01" db="EMBL/GenBank/DDBJ databases">
        <authorList>
            <person name="Sayadi A."/>
        </authorList>
    </citation>
    <scope>NUCLEOTIDE SEQUENCE [LARGE SCALE GENOMIC DNA]</scope>
</reference>
<protein>
    <submittedName>
        <fullName evidence="1">Uncharacterized protein</fullName>
    </submittedName>
</protein>
<evidence type="ECO:0000313" key="2">
    <source>
        <dbReference type="Proteomes" id="UP000410492"/>
    </source>
</evidence>
<dbReference type="Proteomes" id="UP000410492">
    <property type="component" value="Unassembled WGS sequence"/>
</dbReference>
<dbReference type="EMBL" id="CAACVG010008044">
    <property type="protein sequence ID" value="VEN48202.1"/>
    <property type="molecule type" value="Genomic_DNA"/>
</dbReference>
<proteinExistence type="predicted"/>
<accession>A0A653CJW1</accession>
<gene>
    <name evidence="1" type="ORF">CALMAC_LOCUS9739</name>
</gene>
<keyword evidence="2" id="KW-1185">Reference proteome</keyword>
<dbReference type="AlphaFoldDB" id="A0A653CJW1"/>